<gene>
    <name evidence="2" type="ORF">Amon01_000271400</name>
</gene>
<dbReference type="EMBL" id="BSXU01001022">
    <property type="protein sequence ID" value="GMG22905.1"/>
    <property type="molecule type" value="Genomic_DNA"/>
</dbReference>
<reference evidence="2" key="1">
    <citation type="submission" date="2023-04" db="EMBL/GenBank/DDBJ databases">
        <title>Ambrosiozyma monospora NBRC 1965.</title>
        <authorList>
            <person name="Ichikawa N."/>
            <person name="Sato H."/>
            <person name="Tonouchi N."/>
        </authorList>
    </citation>
    <scope>NUCLEOTIDE SEQUENCE</scope>
    <source>
        <strain evidence="2">NBRC 1965</strain>
    </source>
</reference>
<sequence length="657" mass="72204">MFMTTNEMEDFMKRQKNPGSLPYQYGAGVHPSINSTTQPTDQQFYQPQPSYPYPMSAASTSNNSPVYGMTGTSAPTTTSQVHQSAYYPSPSLMSSYAPTPSVSPLSYQQHPAPSPVYHSLPTTSAPNGQVTPASTTSSASTTTSNNNVQSFGYQTTQPSYSATTATVHAPAASTATGQRSSSLGYSSFPQPSMMTNYMQSSLPHVSSSASLNYGSNVSRIGSPVYPNQMYIPGKPTFKSNSFDGVAIRSSPLSVVNDDHFNQPQNLNLRKRSYEQSSPKSSIAGAVYNSSAVFKRLKASSQNATAVESENTLQRSQGRPFSSNINSRFILHKDMSTLLQYMEKKDVKQLLAYDFQSLVDNGYHAVKNEDEYSNGSSKVSSGNYKLDDLNVEMFKDANICQKLDRFMGCAGKSSRILSCDSGTEDPVQKQIVYDPPTDDDDNIENRVPLAGGSPNSTSLSFILNSNKSKDLQAASNGASAVNGQTTTYNNTTSVGTASPAMPSNKYGPLNLHDIVGQNFQCQDYQFVKAIRDSNGRILKLESIRPPIETLANGGTRYKYTTEWVKKTICYPRYKSKMKIHLLRSQENFILYNDLKMMLWDIQEEYRNFPGGELKFQMSNPMKLNGAGGIGADQYMIPILNDEIKLKLFKGKTVYVKIN</sequence>
<keyword evidence="3" id="KW-1185">Reference proteome</keyword>
<evidence type="ECO:0000313" key="3">
    <source>
        <dbReference type="Proteomes" id="UP001165063"/>
    </source>
</evidence>
<feature type="compositionally biased region" description="Polar residues" evidence="1">
    <location>
        <begin position="57"/>
        <end position="82"/>
    </location>
</feature>
<evidence type="ECO:0000256" key="1">
    <source>
        <dbReference type="SAM" id="MobiDB-lite"/>
    </source>
</evidence>
<feature type="region of interest" description="Disordered" evidence="1">
    <location>
        <begin position="97"/>
        <end position="152"/>
    </location>
</feature>
<proteinExistence type="predicted"/>
<accession>A0A9W6YU92</accession>
<feature type="region of interest" description="Disordered" evidence="1">
    <location>
        <begin position="34"/>
        <end position="82"/>
    </location>
</feature>
<feature type="compositionally biased region" description="Low complexity" evidence="1">
    <location>
        <begin position="133"/>
        <end position="147"/>
    </location>
</feature>
<feature type="compositionally biased region" description="Polar residues" evidence="1">
    <location>
        <begin position="97"/>
        <end position="111"/>
    </location>
</feature>
<protein>
    <submittedName>
        <fullName evidence="2">Unnamed protein product</fullName>
    </submittedName>
</protein>
<organism evidence="2 3">
    <name type="scientific">Ambrosiozyma monospora</name>
    <name type="common">Yeast</name>
    <name type="synonym">Endomycopsis monosporus</name>
    <dbReference type="NCBI Taxonomy" id="43982"/>
    <lineage>
        <taxon>Eukaryota</taxon>
        <taxon>Fungi</taxon>
        <taxon>Dikarya</taxon>
        <taxon>Ascomycota</taxon>
        <taxon>Saccharomycotina</taxon>
        <taxon>Pichiomycetes</taxon>
        <taxon>Pichiales</taxon>
        <taxon>Pichiaceae</taxon>
        <taxon>Ambrosiozyma</taxon>
    </lineage>
</organism>
<evidence type="ECO:0000313" key="2">
    <source>
        <dbReference type="EMBL" id="GMG22905.1"/>
    </source>
</evidence>
<comment type="caution">
    <text evidence="2">The sequence shown here is derived from an EMBL/GenBank/DDBJ whole genome shotgun (WGS) entry which is preliminary data.</text>
</comment>
<dbReference type="AlphaFoldDB" id="A0A9W6YU92"/>
<dbReference type="Proteomes" id="UP001165063">
    <property type="component" value="Unassembled WGS sequence"/>
</dbReference>
<dbReference type="OrthoDB" id="4097087at2759"/>
<feature type="compositionally biased region" description="Polar residues" evidence="1">
    <location>
        <begin position="120"/>
        <end position="132"/>
    </location>
</feature>
<name>A0A9W6YU92_AMBMO</name>